<dbReference type="InterPro" id="IPR052128">
    <property type="entry name" value="Oxidoreductase_NAD-binding"/>
</dbReference>
<dbReference type="PROSITE" id="PS51384">
    <property type="entry name" value="FAD_FR"/>
    <property type="match status" value="1"/>
</dbReference>
<dbReference type="InterPro" id="IPR017927">
    <property type="entry name" value="FAD-bd_FR_type"/>
</dbReference>
<dbReference type="InterPro" id="IPR039261">
    <property type="entry name" value="FNR_nucleotide-bd"/>
</dbReference>
<accession>A0ABR4B2W7</accession>
<dbReference type="EMBL" id="JBHFEH010000028">
    <property type="protein sequence ID" value="KAL2052242.1"/>
    <property type="molecule type" value="Genomic_DNA"/>
</dbReference>
<evidence type="ECO:0000256" key="2">
    <source>
        <dbReference type="ARBA" id="ARBA00023027"/>
    </source>
</evidence>
<evidence type="ECO:0000259" key="4">
    <source>
        <dbReference type="PROSITE" id="PS51384"/>
    </source>
</evidence>
<dbReference type="Proteomes" id="UP001590951">
    <property type="component" value="Unassembled WGS sequence"/>
</dbReference>
<keyword evidence="1" id="KW-0560">Oxidoreductase</keyword>
<feature type="compositionally biased region" description="Basic and acidic residues" evidence="3">
    <location>
        <begin position="10"/>
        <end position="21"/>
    </location>
</feature>
<dbReference type="PANTHER" id="PTHR46505:SF1">
    <property type="entry name" value="OXIDOREDUCTASE NAD-BINDING DOMAIN-CONTAINING PROTEIN 1"/>
    <property type="match status" value="1"/>
</dbReference>
<reference evidence="5 6" key="1">
    <citation type="submission" date="2024-09" db="EMBL/GenBank/DDBJ databases">
        <title>Rethinking Asexuality: The Enigmatic Case of Functional Sexual Genes in Lepraria (Stereocaulaceae).</title>
        <authorList>
            <person name="Doellman M."/>
            <person name="Sun Y."/>
            <person name="Barcenas-Pena A."/>
            <person name="Lumbsch H.T."/>
            <person name="Grewe F."/>
        </authorList>
    </citation>
    <scope>NUCLEOTIDE SEQUENCE [LARGE SCALE GENOMIC DNA]</scope>
    <source>
        <strain evidence="5 6">Grewe 0041</strain>
    </source>
</reference>
<dbReference type="InterPro" id="IPR017938">
    <property type="entry name" value="Riboflavin_synthase-like_b-brl"/>
</dbReference>
<evidence type="ECO:0000256" key="3">
    <source>
        <dbReference type="SAM" id="MobiDB-lite"/>
    </source>
</evidence>
<gene>
    <name evidence="5" type="ORF">ABVK25_007401</name>
</gene>
<dbReference type="Gene3D" id="3.40.50.80">
    <property type="entry name" value="Nucleotide-binding domain of ferredoxin-NADP reductase (FNR) module"/>
    <property type="match status" value="1"/>
</dbReference>
<protein>
    <recommendedName>
        <fullName evidence="4">FAD-binding FR-type domain-containing protein</fullName>
    </recommendedName>
</protein>
<dbReference type="CDD" id="cd00322">
    <property type="entry name" value="FNR_like"/>
    <property type="match status" value="1"/>
</dbReference>
<sequence length="302" mass="33671">MGSPSTTYLNHEERTAAEPREHGMHSVILDGIDQVNSNIRLLKLRRSKGEKLLEFLPGQWLDVHVPGIPQAGGFTITSTPHDLKRKNYLELAIQNSPTNPPAAWLWQTASKILESELMIRVGGSFVWPPPGINVTSIERLVFVAGGVGINPLISILSHLHQNKNECPPRLEFLYGARKGPSGNISSILFLDRLRSIFGPGFATFRNYSLFVTNAVLPLNETDDKRLEAIESFKADMDYVGEGNIERRRFEEQDLIDAIGPVEDRGSVVVYVCGPPPMTDWAVSVLKGAEGMQSERVLCEKWW</sequence>
<dbReference type="SUPFAM" id="SSF52343">
    <property type="entry name" value="Ferredoxin reductase-like, C-terminal NADP-linked domain"/>
    <property type="match status" value="1"/>
</dbReference>
<name>A0ABR4B2W7_9LECA</name>
<evidence type="ECO:0000256" key="1">
    <source>
        <dbReference type="ARBA" id="ARBA00023002"/>
    </source>
</evidence>
<evidence type="ECO:0000313" key="6">
    <source>
        <dbReference type="Proteomes" id="UP001590951"/>
    </source>
</evidence>
<comment type="caution">
    <text evidence="5">The sequence shown here is derived from an EMBL/GenBank/DDBJ whole genome shotgun (WGS) entry which is preliminary data.</text>
</comment>
<keyword evidence="6" id="KW-1185">Reference proteome</keyword>
<dbReference type="Gene3D" id="2.40.30.10">
    <property type="entry name" value="Translation factors"/>
    <property type="match status" value="1"/>
</dbReference>
<dbReference type="SUPFAM" id="SSF63380">
    <property type="entry name" value="Riboflavin synthase domain-like"/>
    <property type="match status" value="1"/>
</dbReference>
<feature type="region of interest" description="Disordered" evidence="3">
    <location>
        <begin position="1"/>
        <end position="21"/>
    </location>
</feature>
<dbReference type="PANTHER" id="PTHR46505">
    <property type="entry name" value="OXIDOREDUCTASE NAD-BINDING DOMAIN-CONTAINING PROTEIN 1"/>
    <property type="match status" value="1"/>
</dbReference>
<keyword evidence="2" id="KW-0520">NAD</keyword>
<proteinExistence type="predicted"/>
<organism evidence="5 6">
    <name type="scientific">Lepraria finkii</name>
    <dbReference type="NCBI Taxonomy" id="1340010"/>
    <lineage>
        <taxon>Eukaryota</taxon>
        <taxon>Fungi</taxon>
        <taxon>Dikarya</taxon>
        <taxon>Ascomycota</taxon>
        <taxon>Pezizomycotina</taxon>
        <taxon>Lecanoromycetes</taxon>
        <taxon>OSLEUM clade</taxon>
        <taxon>Lecanoromycetidae</taxon>
        <taxon>Lecanorales</taxon>
        <taxon>Lecanorineae</taxon>
        <taxon>Stereocaulaceae</taxon>
        <taxon>Lepraria</taxon>
    </lineage>
</organism>
<evidence type="ECO:0000313" key="5">
    <source>
        <dbReference type="EMBL" id="KAL2052242.1"/>
    </source>
</evidence>
<feature type="domain" description="FAD-binding FR-type" evidence="4">
    <location>
        <begin position="22"/>
        <end position="128"/>
    </location>
</feature>